<protein>
    <submittedName>
        <fullName evidence="1">Uncharacterized protein</fullName>
    </submittedName>
</protein>
<reference evidence="1 2" key="1">
    <citation type="submission" date="2018-11" db="EMBL/GenBank/DDBJ databases">
        <title>Novel Erysipelotrichaceae bacterium isolated from small intestine of a swine.</title>
        <authorList>
            <person name="Kim J.S."/>
            <person name="Choe H."/>
            <person name="Lee Y.R."/>
            <person name="Kim K.M."/>
            <person name="Park D.S."/>
        </authorList>
    </citation>
    <scope>NUCLEOTIDE SEQUENCE [LARGE SCALE GENOMIC DNA]</scope>
    <source>
        <strain evidence="1 2">SG0102</strain>
    </source>
</reference>
<name>A0A3G9JIM0_9FIRM</name>
<dbReference type="RefSeq" id="WP_125118692.1">
    <property type="nucleotide sequence ID" value="NZ_AP019309.1"/>
</dbReference>
<evidence type="ECO:0000313" key="1">
    <source>
        <dbReference type="EMBL" id="BBH25771.1"/>
    </source>
</evidence>
<dbReference type="EMBL" id="AP019309">
    <property type="protein sequence ID" value="BBH25771.1"/>
    <property type="molecule type" value="Genomic_DNA"/>
</dbReference>
<dbReference type="InParanoid" id="A0A3G9JIM0"/>
<proteinExistence type="predicted"/>
<dbReference type="KEGG" id="ebm:SG0102_07050"/>
<organism evidence="1 2">
    <name type="scientific">Intestinibaculum porci</name>
    <dbReference type="NCBI Taxonomy" id="2487118"/>
    <lineage>
        <taxon>Bacteria</taxon>
        <taxon>Bacillati</taxon>
        <taxon>Bacillota</taxon>
        <taxon>Erysipelotrichia</taxon>
        <taxon>Erysipelotrichales</taxon>
        <taxon>Erysipelotrichaceae</taxon>
        <taxon>Intestinibaculum</taxon>
    </lineage>
</organism>
<dbReference type="Proteomes" id="UP000268059">
    <property type="component" value="Chromosome"/>
</dbReference>
<evidence type="ECO:0000313" key="2">
    <source>
        <dbReference type="Proteomes" id="UP000268059"/>
    </source>
</evidence>
<gene>
    <name evidence="1" type="ORF">SG0102_07050</name>
</gene>
<dbReference type="AlphaFoldDB" id="A0A3G9JIM0"/>
<keyword evidence="2" id="KW-1185">Reference proteome</keyword>
<accession>A0A3G9JIM0</accession>
<sequence>MGKKIVSLMMVMTLMMGQEVRVQGKGKVSVYVCTKAKAILYDEDEKPVTEVTSFSYRKDGQLKSAKAQYSHKTLHYKNNKLTGIKETKGDPYYAKVKLNKAKQIVEAKIKEDDNSQQVTLSYNKEGLLSKERNVYKSGENQLGSIDNVNYVYDDDNQMSQIIGHQSYAYGSENGEEEYYDLLDTKISKNKKQTKVLHYNDEEKISLTTYSYKKIKVTPSLVKAISSQQGYMIYRYDHNWGYK</sequence>